<evidence type="ECO:0000256" key="1">
    <source>
        <dbReference type="SAM" id="MobiDB-lite"/>
    </source>
</evidence>
<name>A0A0K0D0P5_ANGCA</name>
<accession>A0A0K0D0P5</accession>
<reference evidence="2" key="1">
    <citation type="submission" date="2012-09" db="EMBL/GenBank/DDBJ databases">
        <authorList>
            <person name="Martin A.A."/>
        </authorList>
    </citation>
    <scope>NUCLEOTIDE SEQUENCE</scope>
</reference>
<dbReference type="STRING" id="6313.A0A0K0D0P5"/>
<evidence type="ECO:0000313" key="3">
    <source>
        <dbReference type="WBParaSite" id="ACAC_0000363701-mRNA-1"/>
    </source>
</evidence>
<sequence>LLRPRDLTLHANSVGEWPAKDLLSALLGKPSAKVSDFLELMPGTICSGLETNGIVLKRTGELCYLIEANLERFTVQALLSTWDNIATTGDINEGSSLKPNFSTTFNFLRLLFRAANFADEEIDIDLMKKCSSSFNDLYLEVQSTVRHEMDNSAETVLHGVCGNAVFLETSGKPSRFLFVIYLSILKLCQQLFEAVEKPNLIRGMFLTLSEVLSQIHANVLDSKLSAKDMREEAATVFTSILESVQNKISGPYDNELLSGCEKFLIKLLGRGGYHYAVISVTACKLWMKTFAEAKSLNYSTKMKNVLLPLINRRVIHAPGLSNQMYSNGKIDDYSNDTISAASYSESRLPNDYVTNCCNVTKEGKLTKEMCGAFQYNVLSSSRIRKKRSCSDNQCSENLDSAGTETTGRIKSSPVSIESTFVKDKRMGEVTPRRKSMPHRKRLNLVSLDDDSVEYIPISSTESAKKMKLTERQREMFSEKRERMPFLDDDSQQSAVIAHLPAEFDTESLQSVSTNTTESWTTNTAENEKNDSCVMVRNGVVGSFLCNPVRMKEGFTAVETDCKSIRRMPNVKLNFDQADRTMAMIVREAYDRESIQHSFVDSGNQESKSELLTEDGRSVSHNDVLVLRRIEDVLNVRKPLNTSIEEMDVNDIDMGVSRTPQKESSAAKKVEDVLAPTIAERIIGTPGILKTVKAPSTSERKLRRVHFDEAMENRFSDVKPVVNVEVGETEVAEDPALSEATPKQSTPRKPFSHLQPAIGEVVLLPI</sequence>
<feature type="region of interest" description="Disordered" evidence="1">
    <location>
        <begin position="391"/>
        <end position="414"/>
    </location>
</feature>
<keyword evidence="2" id="KW-1185">Reference proteome</keyword>
<dbReference type="WBParaSite" id="ACAC_0000363701-mRNA-1">
    <property type="protein sequence ID" value="ACAC_0000363701-mRNA-1"/>
    <property type="gene ID" value="ACAC_0000363701"/>
</dbReference>
<protein>
    <submittedName>
        <fullName evidence="3">WAPL domain-containing protein</fullName>
    </submittedName>
</protein>
<dbReference type="Proteomes" id="UP000035642">
    <property type="component" value="Unassembled WGS sequence"/>
</dbReference>
<proteinExistence type="predicted"/>
<organism evidence="2 3">
    <name type="scientific">Angiostrongylus cantonensis</name>
    <name type="common">Rat lungworm</name>
    <dbReference type="NCBI Taxonomy" id="6313"/>
    <lineage>
        <taxon>Eukaryota</taxon>
        <taxon>Metazoa</taxon>
        <taxon>Ecdysozoa</taxon>
        <taxon>Nematoda</taxon>
        <taxon>Chromadorea</taxon>
        <taxon>Rhabditida</taxon>
        <taxon>Rhabditina</taxon>
        <taxon>Rhabditomorpha</taxon>
        <taxon>Strongyloidea</taxon>
        <taxon>Metastrongylidae</taxon>
        <taxon>Angiostrongylus</taxon>
    </lineage>
</organism>
<dbReference type="AlphaFoldDB" id="A0A0K0D0P5"/>
<reference evidence="3" key="2">
    <citation type="submission" date="2017-02" db="UniProtKB">
        <authorList>
            <consortium name="WormBaseParasite"/>
        </authorList>
    </citation>
    <scope>IDENTIFICATION</scope>
</reference>
<evidence type="ECO:0000313" key="2">
    <source>
        <dbReference type="Proteomes" id="UP000035642"/>
    </source>
</evidence>
<feature type="region of interest" description="Disordered" evidence="1">
    <location>
        <begin position="728"/>
        <end position="751"/>
    </location>
</feature>